<dbReference type="OrthoDB" id="8029192at2759"/>
<dbReference type="RefSeq" id="XP_034115087.1">
    <property type="nucleotide sequence ID" value="XM_034259196.2"/>
</dbReference>
<sequence>MSSWAVSTIELCEGASNAKNGAEASSHRGLLRLAWQTFSSRIQQLGGFLRRETNKPLPKELRRSLRLNKSAKRKGYQFYESAADKKRKEEYLNQPININIRVGPAYEYRPSNC</sequence>
<dbReference type="Proteomes" id="UP000515160">
    <property type="component" value="Chromosome 2R"/>
</dbReference>
<keyword evidence="1" id="KW-1185">Reference proteome</keyword>
<proteinExistence type="predicted"/>
<gene>
    <name evidence="2" type="primary">LOC117575096</name>
</gene>
<name>A0A6P8ZDR0_DROAB</name>
<dbReference type="GeneID" id="117575096"/>
<evidence type="ECO:0000313" key="1">
    <source>
        <dbReference type="Proteomes" id="UP000515160"/>
    </source>
</evidence>
<reference evidence="2" key="1">
    <citation type="submission" date="2025-08" db="UniProtKB">
        <authorList>
            <consortium name="RefSeq"/>
        </authorList>
    </citation>
    <scope>IDENTIFICATION</scope>
    <source>
        <strain evidence="2">15112-1751.03</strain>
        <tissue evidence="2">Whole Adult</tissue>
    </source>
</reference>
<protein>
    <submittedName>
        <fullName evidence="2">Uncharacterized protein LOC117575096</fullName>
    </submittedName>
</protein>
<dbReference type="AlphaFoldDB" id="A0A6P8ZDR0"/>
<organism evidence="1 2">
    <name type="scientific">Drosophila albomicans</name>
    <name type="common">Fruit fly</name>
    <dbReference type="NCBI Taxonomy" id="7291"/>
    <lineage>
        <taxon>Eukaryota</taxon>
        <taxon>Metazoa</taxon>
        <taxon>Ecdysozoa</taxon>
        <taxon>Arthropoda</taxon>
        <taxon>Hexapoda</taxon>
        <taxon>Insecta</taxon>
        <taxon>Pterygota</taxon>
        <taxon>Neoptera</taxon>
        <taxon>Endopterygota</taxon>
        <taxon>Diptera</taxon>
        <taxon>Brachycera</taxon>
        <taxon>Muscomorpha</taxon>
        <taxon>Ephydroidea</taxon>
        <taxon>Drosophilidae</taxon>
        <taxon>Drosophila</taxon>
    </lineage>
</organism>
<evidence type="ECO:0000313" key="2">
    <source>
        <dbReference type="RefSeq" id="XP_034115087.1"/>
    </source>
</evidence>
<accession>A0A6P8ZDR0</accession>